<dbReference type="GO" id="GO:0047617">
    <property type="term" value="F:fatty acyl-CoA hydrolase activity"/>
    <property type="evidence" value="ECO:0007669"/>
    <property type="project" value="InterPro"/>
</dbReference>
<dbReference type="AlphaFoldDB" id="A0A8J6NUL5"/>
<dbReference type="EMBL" id="JACNIG010000314">
    <property type="protein sequence ID" value="MBC8433619.1"/>
    <property type="molecule type" value="Genomic_DNA"/>
</dbReference>
<dbReference type="InterPro" id="IPR006683">
    <property type="entry name" value="Thioestr_dom"/>
</dbReference>
<gene>
    <name evidence="4" type="ORF">H8D96_17055</name>
</gene>
<evidence type="ECO:0000256" key="2">
    <source>
        <dbReference type="ARBA" id="ARBA00022801"/>
    </source>
</evidence>
<sequence length="150" mass="16350">MNPIVEYFKAYIDKELGPEFPPFTKWLGGVLRKVEEGALEIGFIVRPEMANPVGLLHGGVQNAIIDDVIGMSVATVSHETFFLSLNLYVDYLGKAKVGQKIVAKSKIFRSGKRIVNAQCDLLDIEGNIISRGTSNLLKSNIPAFPGSASK</sequence>
<comment type="similarity">
    <text evidence="1">Belongs to the thioesterase PaaI family.</text>
</comment>
<feature type="domain" description="Thioesterase" evidence="3">
    <location>
        <begin position="54"/>
        <end position="126"/>
    </location>
</feature>
<dbReference type="Gene3D" id="3.10.129.10">
    <property type="entry name" value="Hotdog Thioesterase"/>
    <property type="match status" value="1"/>
</dbReference>
<dbReference type="InterPro" id="IPR039298">
    <property type="entry name" value="ACOT13"/>
</dbReference>
<name>A0A8J6NUL5_9BACT</name>
<dbReference type="PANTHER" id="PTHR21660:SF1">
    <property type="entry name" value="ACYL-COENZYME A THIOESTERASE 13"/>
    <property type="match status" value="1"/>
</dbReference>
<evidence type="ECO:0000259" key="3">
    <source>
        <dbReference type="Pfam" id="PF03061"/>
    </source>
</evidence>
<dbReference type="SUPFAM" id="SSF54637">
    <property type="entry name" value="Thioesterase/thiol ester dehydrase-isomerase"/>
    <property type="match status" value="1"/>
</dbReference>
<proteinExistence type="inferred from homology"/>
<evidence type="ECO:0000313" key="5">
    <source>
        <dbReference type="Proteomes" id="UP000605201"/>
    </source>
</evidence>
<dbReference type="Proteomes" id="UP000605201">
    <property type="component" value="Unassembled WGS sequence"/>
</dbReference>
<accession>A0A8J6NUL5</accession>
<evidence type="ECO:0000313" key="4">
    <source>
        <dbReference type="EMBL" id="MBC8433619.1"/>
    </source>
</evidence>
<dbReference type="Pfam" id="PF03061">
    <property type="entry name" value="4HBT"/>
    <property type="match status" value="1"/>
</dbReference>
<dbReference type="PANTHER" id="PTHR21660">
    <property type="entry name" value="THIOESTERASE SUPERFAMILY MEMBER-RELATED"/>
    <property type="match status" value="1"/>
</dbReference>
<dbReference type="InterPro" id="IPR003736">
    <property type="entry name" value="PAAI_dom"/>
</dbReference>
<evidence type="ECO:0000256" key="1">
    <source>
        <dbReference type="ARBA" id="ARBA00008324"/>
    </source>
</evidence>
<protein>
    <submittedName>
        <fullName evidence="4">PaaI family thioesterase</fullName>
    </submittedName>
</protein>
<organism evidence="4 5">
    <name type="scientific">Candidatus Desulfatibia vada</name>
    <dbReference type="NCBI Taxonomy" id="2841696"/>
    <lineage>
        <taxon>Bacteria</taxon>
        <taxon>Pseudomonadati</taxon>
        <taxon>Thermodesulfobacteriota</taxon>
        <taxon>Desulfobacteria</taxon>
        <taxon>Desulfobacterales</taxon>
        <taxon>Desulfobacterales incertae sedis</taxon>
        <taxon>Candidatus Desulfatibia</taxon>
    </lineage>
</organism>
<dbReference type="NCBIfam" id="TIGR00369">
    <property type="entry name" value="unchar_dom_1"/>
    <property type="match status" value="1"/>
</dbReference>
<reference evidence="4 5" key="1">
    <citation type="submission" date="2020-08" db="EMBL/GenBank/DDBJ databases">
        <title>Bridging the membrane lipid divide: bacteria of the FCB group superphylum have the potential to synthesize archaeal ether lipids.</title>
        <authorList>
            <person name="Villanueva L."/>
            <person name="Von Meijenfeldt F.A.B."/>
            <person name="Westbye A.B."/>
            <person name="Yadav S."/>
            <person name="Hopmans E.C."/>
            <person name="Dutilh B.E."/>
            <person name="Sinninghe Damste J.S."/>
        </authorList>
    </citation>
    <scope>NUCLEOTIDE SEQUENCE [LARGE SCALE GENOMIC DNA]</scope>
    <source>
        <strain evidence="4">NIOZ-UU17</strain>
    </source>
</reference>
<dbReference type="InterPro" id="IPR029069">
    <property type="entry name" value="HotDog_dom_sf"/>
</dbReference>
<keyword evidence="2" id="KW-0378">Hydrolase</keyword>
<comment type="caution">
    <text evidence="4">The sequence shown here is derived from an EMBL/GenBank/DDBJ whole genome shotgun (WGS) entry which is preliminary data.</text>
</comment>
<dbReference type="CDD" id="cd03443">
    <property type="entry name" value="PaaI_thioesterase"/>
    <property type="match status" value="1"/>
</dbReference>